<evidence type="ECO:0000256" key="2">
    <source>
        <dbReference type="ARBA" id="ARBA00023125"/>
    </source>
</evidence>
<keyword evidence="1" id="KW-0680">Restriction system</keyword>
<dbReference type="GO" id="GO:0003677">
    <property type="term" value="F:DNA binding"/>
    <property type="evidence" value="ECO:0007669"/>
    <property type="project" value="UniProtKB-KW"/>
</dbReference>
<dbReference type="GO" id="GO:0009307">
    <property type="term" value="P:DNA restriction-modification system"/>
    <property type="evidence" value="ECO:0007669"/>
    <property type="project" value="UniProtKB-KW"/>
</dbReference>
<dbReference type="InterPro" id="IPR052021">
    <property type="entry name" value="Type-I_RS_S_subunit"/>
</dbReference>
<dbReference type="Proteomes" id="UP000248729">
    <property type="component" value="Unassembled WGS sequence"/>
</dbReference>
<dbReference type="Gene3D" id="3.90.220.20">
    <property type="entry name" value="DNA methylase specificity domains"/>
    <property type="match status" value="2"/>
</dbReference>
<dbReference type="RefSeq" id="WP_112403763.1">
    <property type="nucleotide sequence ID" value="NZ_QLTR01000009.1"/>
</dbReference>
<dbReference type="EMBL" id="QLTR01000009">
    <property type="protein sequence ID" value="RAS64473.1"/>
    <property type="molecule type" value="Genomic_DNA"/>
</dbReference>
<accession>A0A329EBX3</accession>
<reference evidence="3 4" key="1">
    <citation type="submission" date="2018-06" db="EMBL/GenBank/DDBJ databases">
        <title>Freshwater and sediment microbial communities from various areas in North America, analyzing microbe dynamics in response to fracking.</title>
        <authorList>
            <person name="Lamendella R."/>
        </authorList>
    </citation>
    <scope>NUCLEOTIDE SEQUENCE [LARGE SCALE GENOMIC DNA]</scope>
    <source>
        <strain evidence="3 4">99A</strain>
    </source>
</reference>
<dbReference type="InterPro" id="IPR044946">
    <property type="entry name" value="Restrct_endonuc_typeI_TRD_sf"/>
</dbReference>
<dbReference type="SUPFAM" id="SSF116734">
    <property type="entry name" value="DNA methylase specificity domain"/>
    <property type="match status" value="2"/>
</dbReference>
<organism evidence="3 4">
    <name type="scientific">Vibrio diazotrophicus</name>
    <dbReference type="NCBI Taxonomy" id="685"/>
    <lineage>
        <taxon>Bacteria</taxon>
        <taxon>Pseudomonadati</taxon>
        <taxon>Pseudomonadota</taxon>
        <taxon>Gammaproteobacteria</taxon>
        <taxon>Vibrionales</taxon>
        <taxon>Vibrionaceae</taxon>
        <taxon>Vibrio</taxon>
    </lineage>
</organism>
<evidence type="ECO:0000313" key="3">
    <source>
        <dbReference type="EMBL" id="RAS64473.1"/>
    </source>
</evidence>
<dbReference type="AlphaFoldDB" id="A0A329EBX3"/>
<evidence type="ECO:0000256" key="1">
    <source>
        <dbReference type="ARBA" id="ARBA00022747"/>
    </source>
</evidence>
<proteinExistence type="predicted"/>
<evidence type="ECO:0000313" key="4">
    <source>
        <dbReference type="Proteomes" id="UP000248729"/>
    </source>
</evidence>
<sequence>MRSHYKRIGDYVTLVKLKNSDGAISSLKGININKHFMPSVANVNGTDLSTYRVVKKNQFAFNPMHVGRDEVLPISMLEDDEPIIVSPAYVVFEVKDEEELLPAYLMMWCRRSEFDRNAWFMTDNSVRGGFSWTDFCDMELPIPSIEKQREIVREYNVVNDRIALNEQLTQKLEDTAQALYKQWFVDFEFPISKEYAESIGKPELEGKPYKSSGGEMSYIESMGIEAPTCWLIEPLSQLVVEKTPITYGVVKPGPVDSLNGVPFIRSGDIKNGYIETSELRTITQEVSNQYKRTLLSGGELLIALVGNPGAVALVPEALKGANIARQVGLIKIGDRALSIYVKHYISSFSGKDALNDIIGGSVQQVINLDSLRQLNILIPDSSTLDNYFSLVDSSELFFSNIQSMIDALQNLREVLLTQLVRG</sequence>
<protein>
    <submittedName>
        <fullName evidence="3">Type I restriction enzyme S subunit</fullName>
    </submittedName>
</protein>
<dbReference type="PANTHER" id="PTHR30408:SF12">
    <property type="entry name" value="TYPE I RESTRICTION ENZYME MJAVIII SPECIFICITY SUBUNIT"/>
    <property type="match status" value="1"/>
</dbReference>
<dbReference type="CDD" id="cd17256">
    <property type="entry name" value="RMtype1_S_EcoJA65PI-TRD1-CR1_like"/>
    <property type="match status" value="1"/>
</dbReference>
<gene>
    <name evidence="3" type="ORF">DET48_109115</name>
</gene>
<comment type="caution">
    <text evidence="3">The sequence shown here is derived from an EMBL/GenBank/DDBJ whole genome shotgun (WGS) entry which is preliminary data.</text>
</comment>
<keyword evidence="2" id="KW-0238">DNA-binding</keyword>
<name>A0A329EBX3_VIBDI</name>
<dbReference type="PANTHER" id="PTHR30408">
    <property type="entry name" value="TYPE-1 RESTRICTION ENZYME ECOKI SPECIFICITY PROTEIN"/>
    <property type="match status" value="1"/>
</dbReference>